<feature type="non-terminal residue" evidence="1">
    <location>
        <position position="84"/>
    </location>
</feature>
<reference evidence="1 2" key="1">
    <citation type="journal article" date="2010" name="Science">
        <title>Genomic comparison of the ants Camponotus floridanus and Harpegnathos saltator.</title>
        <authorList>
            <person name="Bonasio R."/>
            <person name="Zhang G."/>
            <person name="Ye C."/>
            <person name="Mutti N.S."/>
            <person name="Fang X."/>
            <person name="Qin N."/>
            <person name="Donahue G."/>
            <person name="Yang P."/>
            <person name="Li Q."/>
            <person name="Li C."/>
            <person name="Zhang P."/>
            <person name="Huang Z."/>
            <person name="Berger S.L."/>
            <person name="Reinberg D."/>
            <person name="Wang J."/>
            <person name="Liebig J."/>
        </authorList>
    </citation>
    <scope>NUCLEOTIDE SEQUENCE [LARGE SCALE GENOMIC DNA]</scope>
    <source>
        <strain evidence="1 2">R22 G/1</strain>
    </source>
</reference>
<proteinExistence type="predicted"/>
<accession>E2BL28</accession>
<dbReference type="InParanoid" id="E2BL28"/>
<dbReference type="Proteomes" id="UP000008237">
    <property type="component" value="Unassembled WGS sequence"/>
</dbReference>
<sequence length="84" mass="9981">ENRNKWFLTKENKIIGMKNATIFENKIYVFGNCLKEVYNFFETPIASSYLQIIINLQIYAANRKKDLPKWYDVKDIKCKLVAVE</sequence>
<dbReference type="EMBL" id="GL448903">
    <property type="protein sequence ID" value="EFN83601.1"/>
    <property type="molecule type" value="Genomic_DNA"/>
</dbReference>
<dbReference type="AlphaFoldDB" id="E2BL28"/>
<evidence type="ECO:0000313" key="1">
    <source>
        <dbReference type="EMBL" id="EFN83601.1"/>
    </source>
</evidence>
<organism evidence="2">
    <name type="scientific">Harpegnathos saltator</name>
    <name type="common">Jerdon's jumping ant</name>
    <dbReference type="NCBI Taxonomy" id="610380"/>
    <lineage>
        <taxon>Eukaryota</taxon>
        <taxon>Metazoa</taxon>
        <taxon>Ecdysozoa</taxon>
        <taxon>Arthropoda</taxon>
        <taxon>Hexapoda</taxon>
        <taxon>Insecta</taxon>
        <taxon>Pterygota</taxon>
        <taxon>Neoptera</taxon>
        <taxon>Endopterygota</taxon>
        <taxon>Hymenoptera</taxon>
        <taxon>Apocrita</taxon>
        <taxon>Aculeata</taxon>
        <taxon>Formicoidea</taxon>
        <taxon>Formicidae</taxon>
        <taxon>Ponerinae</taxon>
        <taxon>Ponerini</taxon>
        <taxon>Harpegnathos</taxon>
    </lineage>
</organism>
<keyword evidence="2" id="KW-1185">Reference proteome</keyword>
<gene>
    <name evidence="1" type="ORF">EAI_12399</name>
</gene>
<feature type="non-terminal residue" evidence="1">
    <location>
        <position position="1"/>
    </location>
</feature>
<evidence type="ECO:0000313" key="2">
    <source>
        <dbReference type="Proteomes" id="UP000008237"/>
    </source>
</evidence>
<protein>
    <submittedName>
        <fullName evidence="1">Uncharacterized protein</fullName>
    </submittedName>
</protein>
<name>E2BL28_HARSA</name>